<comment type="caution">
    <text evidence="3">The sequence shown here is derived from an EMBL/GenBank/DDBJ whole genome shotgun (WGS) entry which is preliminary data.</text>
</comment>
<feature type="repeat" description="RCC1" evidence="2">
    <location>
        <begin position="127"/>
        <end position="186"/>
    </location>
</feature>
<dbReference type="PANTHER" id="PTHR22870:SF466">
    <property type="entry name" value="ANKYRIN REPEAT-CONTAINING PROTEIN"/>
    <property type="match status" value="1"/>
</dbReference>
<feature type="repeat" description="RCC1" evidence="2">
    <location>
        <begin position="239"/>
        <end position="288"/>
    </location>
</feature>
<organism evidence="3 4">
    <name type="scientific">Syncephalastrum racemosum</name>
    <name type="common">Filamentous fungus</name>
    <dbReference type="NCBI Taxonomy" id="13706"/>
    <lineage>
        <taxon>Eukaryota</taxon>
        <taxon>Fungi</taxon>
        <taxon>Fungi incertae sedis</taxon>
        <taxon>Mucoromycota</taxon>
        <taxon>Mucoromycotina</taxon>
        <taxon>Mucoromycetes</taxon>
        <taxon>Mucorales</taxon>
        <taxon>Syncephalastraceae</taxon>
        <taxon>Syncephalastrum</taxon>
    </lineage>
</organism>
<dbReference type="Pfam" id="PF13540">
    <property type="entry name" value="RCC1_2"/>
    <property type="match status" value="2"/>
</dbReference>
<feature type="non-terminal residue" evidence="3">
    <location>
        <position position="346"/>
    </location>
</feature>
<reference evidence="3 4" key="1">
    <citation type="submission" date="2016-07" db="EMBL/GenBank/DDBJ databases">
        <title>Pervasive Adenine N6-methylation of Active Genes in Fungi.</title>
        <authorList>
            <consortium name="DOE Joint Genome Institute"/>
            <person name="Mondo S.J."/>
            <person name="Dannebaum R.O."/>
            <person name="Kuo R.C."/>
            <person name="Labutti K."/>
            <person name="Haridas S."/>
            <person name="Kuo A."/>
            <person name="Salamov A."/>
            <person name="Ahrendt S.R."/>
            <person name="Lipzen A."/>
            <person name="Sullivan W."/>
            <person name="Andreopoulos W.B."/>
            <person name="Clum A."/>
            <person name="Lindquist E."/>
            <person name="Daum C."/>
            <person name="Ramamoorthy G.K."/>
            <person name="Gryganskyi A."/>
            <person name="Culley D."/>
            <person name="Magnuson J.K."/>
            <person name="James T.Y."/>
            <person name="O'Malley M.A."/>
            <person name="Stajich J.E."/>
            <person name="Spatafora J.W."/>
            <person name="Visel A."/>
            <person name="Grigoriev I.V."/>
        </authorList>
    </citation>
    <scope>NUCLEOTIDE SEQUENCE [LARGE SCALE GENOMIC DNA]</scope>
    <source>
        <strain evidence="3 4">NRRL 2496</strain>
    </source>
</reference>
<accession>A0A1X2HQV9</accession>
<dbReference type="PRINTS" id="PR00633">
    <property type="entry name" value="RCCNDNSATION"/>
</dbReference>
<dbReference type="Gene3D" id="2.130.10.30">
    <property type="entry name" value="Regulator of chromosome condensation 1/beta-lactamase-inhibitor protein II"/>
    <property type="match status" value="2"/>
</dbReference>
<dbReference type="InParanoid" id="A0A1X2HQV9"/>
<dbReference type="AlphaFoldDB" id="A0A1X2HQV9"/>
<dbReference type="PANTHER" id="PTHR22870">
    <property type="entry name" value="REGULATOR OF CHROMOSOME CONDENSATION"/>
    <property type="match status" value="1"/>
</dbReference>
<dbReference type="EMBL" id="MCGN01000002">
    <property type="protein sequence ID" value="ORZ01774.1"/>
    <property type="molecule type" value="Genomic_DNA"/>
</dbReference>
<evidence type="ECO:0000313" key="4">
    <source>
        <dbReference type="Proteomes" id="UP000242180"/>
    </source>
</evidence>
<dbReference type="InterPro" id="IPR009091">
    <property type="entry name" value="RCC1/BLIP-II"/>
</dbReference>
<dbReference type="InterPro" id="IPR000408">
    <property type="entry name" value="Reg_chr_condens"/>
</dbReference>
<name>A0A1X2HQV9_SYNRA</name>
<evidence type="ECO:0000256" key="2">
    <source>
        <dbReference type="PROSITE-ProRule" id="PRU00235"/>
    </source>
</evidence>
<dbReference type="InterPro" id="IPR051210">
    <property type="entry name" value="Ub_ligase/GEF_domain"/>
</dbReference>
<dbReference type="Pfam" id="PF00415">
    <property type="entry name" value="RCC1"/>
    <property type="match status" value="2"/>
</dbReference>
<protein>
    <submittedName>
        <fullName evidence="3">Regulator of chromosome condensation 1/beta-lactamase-inhibitor protein II</fullName>
    </submittedName>
</protein>
<dbReference type="OMA" id="GSFCMAL"/>
<dbReference type="Proteomes" id="UP000242180">
    <property type="component" value="Unassembled WGS sequence"/>
</dbReference>
<dbReference type="STRING" id="13706.A0A1X2HQV9"/>
<keyword evidence="1" id="KW-0677">Repeat</keyword>
<dbReference type="PROSITE" id="PS50012">
    <property type="entry name" value="RCC1_3"/>
    <property type="match status" value="3"/>
</dbReference>
<dbReference type="SUPFAM" id="SSF50985">
    <property type="entry name" value="RCC1/BLIP-II"/>
    <property type="match status" value="1"/>
</dbReference>
<keyword evidence="4" id="KW-1185">Reference proteome</keyword>
<dbReference type="OrthoDB" id="5370059at2759"/>
<proteinExistence type="predicted"/>
<evidence type="ECO:0000313" key="3">
    <source>
        <dbReference type="EMBL" id="ORZ01774.1"/>
    </source>
</evidence>
<evidence type="ECO:0000256" key="1">
    <source>
        <dbReference type="ARBA" id="ARBA00022737"/>
    </source>
</evidence>
<sequence>MKHQIARRSLHAAISKPKTSLYGWGQAQALPLKLKDPSAALCQPQRLNDHPDYDLQAQEEITHVAAGWGHSLLGTNANRVYGFGLNRSGQLGSSQGFFTLETSTRLELLGCGREHSHVVVKCANNGTQLFSFGSAMYGQLGLGQCKKTDPGHMVCQETPQQVTGIDDGNIIALACGLDNTVIATDKGAIYAMGWGADGQLGLGTSSDANIPTRQGTPLGSNVKKLAGSTDFTLALTEDGRLWTWGNSEYGQGMTGAKVDRILEPVRLETNGYLDVAAGGPFSVVLTDDGKVHTCGYGALGLGKDMIETLKPTQVPGLSDITRVYATTDFAAAISCKKGGIFHSLCS</sequence>
<gene>
    <name evidence="3" type="ORF">BCR43DRAFT_487481</name>
</gene>
<feature type="repeat" description="RCC1" evidence="2">
    <location>
        <begin position="187"/>
        <end position="238"/>
    </location>
</feature>